<sequence length="253" mass="28346">MEEQFLDAPRQAKREARKKAGLPASPQVGALASVVKQLRTMIESELEFTVEDAVFGVTHLAAIYIDDIKDICEYAGFKYIIPKSFYSPVLHETGSALAGHGFGLCQHWQNDTQCTLENRDLPWTYTLAVHYSETALTSTHARMRVAVGTFESALGRVENFTMGSNAKDQYPTEAEYWRDVKDTILKKVREIPWETPDRVILTGEVEDSGFMKALNGAMDEHYGFAPPIYSADSMVVAAKGNAEFRRRGPADWQ</sequence>
<dbReference type="eggNOG" id="ENOG502SXTH">
    <property type="taxonomic scope" value="Eukaryota"/>
</dbReference>
<reference evidence="2" key="1">
    <citation type="journal article" date="2013" name="Genome Announc.">
        <title>Draft genome sequence of the grapevine dieback fungus Eutypa lata UCR-EL1.</title>
        <authorList>
            <person name="Blanco-Ulate B."/>
            <person name="Rolshausen P.E."/>
            <person name="Cantu D."/>
        </authorList>
    </citation>
    <scope>NUCLEOTIDE SEQUENCE [LARGE SCALE GENOMIC DNA]</scope>
    <source>
        <strain evidence="2">UCR-EL1</strain>
    </source>
</reference>
<proteinExistence type="predicted"/>
<dbReference type="OrthoDB" id="4703837at2759"/>
<keyword evidence="2" id="KW-1185">Reference proteome</keyword>
<evidence type="ECO:0000313" key="1">
    <source>
        <dbReference type="EMBL" id="EMR65697.1"/>
    </source>
</evidence>
<protein>
    <submittedName>
        <fullName evidence="1">Uncharacterized protein</fullName>
    </submittedName>
</protein>
<dbReference type="KEGG" id="ela:UCREL1_7311"/>
<name>M7SND8_EUTLA</name>
<organism evidence="1 2">
    <name type="scientific">Eutypa lata (strain UCR-EL1)</name>
    <name type="common">Grapevine dieback disease fungus</name>
    <name type="synonym">Eutypa armeniacae</name>
    <dbReference type="NCBI Taxonomy" id="1287681"/>
    <lineage>
        <taxon>Eukaryota</taxon>
        <taxon>Fungi</taxon>
        <taxon>Dikarya</taxon>
        <taxon>Ascomycota</taxon>
        <taxon>Pezizomycotina</taxon>
        <taxon>Sordariomycetes</taxon>
        <taxon>Xylariomycetidae</taxon>
        <taxon>Xylariales</taxon>
        <taxon>Diatrypaceae</taxon>
        <taxon>Eutypa</taxon>
    </lineage>
</organism>
<dbReference type="HOGENOM" id="CLU_055668_0_0_1"/>
<gene>
    <name evidence="1" type="ORF">UCREL1_7311</name>
</gene>
<dbReference type="AlphaFoldDB" id="M7SND8"/>
<dbReference type="OMA" id="RHLAPPY"/>
<dbReference type="Proteomes" id="UP000012174">
    <property type="component" value="Unassembled WGS sequence"/>
</dbReference>
<accession>M7SND8</accession>
<evidence type="ECO:0000313" key="2">
    <source>
        <dbReference type="Proteomes" id="UP000012174"/>
    </source>
</evidence>
<dbReference type="EMBL" id="KB706803">
    <property type="protein sequence ID" value="EMR65697.1"/>
    <property type="molecule type" value="Genomic_DNA"/>
</dbReference>